<name>A0AA88XA23_9ASTE</name>
<protein>
    <recommendedName>
        <fullName evidence="1">MATH domain-containing protein</fullName>
    </recommendedName>
</protein>
<dbReference type="Proteomes" id="UP001188597">
    <property type="component" value="Unassembled WGS sequence"/>
</dbReference>
<dbReference type="InterPro" id="IPR008974">
    <property type="entry name" value="TRAF-like"/>
</dbReference>
<evidence type="ECO:0000259" key="1">
    <source>
        <dbReference type="PROSITE" id="PS50144"/>
    </source>
</evidence>
<comment type="caution">
    <text evidence="2">The sequence shown here is derived from an EMBL/GenBank/DDBJ whole genome shotgun (WGS) entry which is preliminary data.</text>
</comment>
<gene>
    <name evidence="2" type="ORF">RJ639_029109</name>
</gene>
<feature type="domain" description="MATH" evidence="1">
    <location>
        <begin position="10"/>
        <end position="120"/>
    </location>
</feature>
<dbReference type="AlphaFoldDB" id="A0AA88XA23"/>
<dbReference type="PANTHER" id="PTHR46162">
    <property type="entry name" value="TRAF-LIKE FAMILY PROTEIN"/>
    <property type="match status" value="1"/>
</dbReference>
<dbReference type="Pfam" id="PF22486">
    <property type="entry name" value="MATH_2"/>
    <property type="match status" value="1"/>
</dbReference>
<reference evidence="2" key="1">
    <citation type="submission" date="2022-12" db="EMBL/GenBank/DDBJ databases">
        <title>Draft genome assemblies for two species of Escallonia (Escalloniales).</title>
        <authorList>
            <person name="Chanderbali A."/>
            <person name="Dervinis C."/>
            <person name="Anghel I."/>
            <person name="Soltis D."/>
            <person name="Soltis P."/>
            <person name="Zapata F."/>
        </authorList>
    </citation>
    <scope>NUCLEOTIDE SEQUENCE</scope>
    <source>
        <strain evidence="2">UCBG64.0493</strain>
        <tissue evidence="2">Leaf</tissue>
    </source>
</reference>
<sequence>VVRSFRVAPPAHYRLRVETFSLLSSLNIKKFNSGLFQAGGNKWKLCLYPSGHTKGKGEKNVSLYLEIEETGDLSPDESGILWRFYGKKKEWGFDLLSLEKFRDTSNGYLKDDSCEFGVEVYVVEHTGKGESLSIIKNPRNNTFTWEIFNFSTVYEEGLWSKEFTICGHKWYVLFYICSSEFHSRADWKSLPPGQEVFIKYKLRIVNQFGNADHEHIVWFTPHGDGDGPDEHADGGHMCY</sequence>
<dbReference type="CDD" id="cd00121">
    <property type="entry name" value="MATH"/>
    <property type="match status" value="2"/>
</dbReference>
<keyword evidence="3" id="KW-1185">Reference proteome</keyword>
<dbReference type="PROSITE" id="PS50144">
    <property type="entry name" value="MATH"/>
    <property type="match status" value="2"/>
</dbReference>
<proteinExistence type="predicted"/>
<dbReference type="Gene3D" id="2.60.210.10">
    <property type="entry name" value="Apoptosis, Tumor Necrosis Factor Receptor Associated Protein 2, Chain A"/>
    <property type="match status" value="3"/>
</dbReference>
<feature type="domain" description="MATH" evidence="1">
    <location>
        <begin position="140"/>
        <end position="239"/>
    </location>
</feature>
<feature type="non-terminal residue" evidence="2">
    <location>
        <position position="239"/>
    </location>
</feature>
<evidence type="ECO:0000313" key="3">
    <source>
        <dbReference type="Proteomes" id="UP001188597"/>
    </source>
</evidence>
<dbReference type="InterPro" id="IPR002083">
    <property type="entry name" value="MATH/TRAF_dom"/>
</dbReference>
<evidence type="ECO:0000313" key="2">
    <source>
        <dbReference type="EMBL" id="KAK3040999.1"/>
    </source>
</evidence>
<dbReference type="EMBL" id="JAVXUP010000044">
    <property type="protein sequence ID" value="KAK3040999.1"/>
    <property type="molecule type" value="Genomic_DNA"/>
</dbReference>
<dbReference type="SUPFAM" id="SSF49599">
    <property type="entry name" value="TRAF domain-like"/>
    <property type="match status" value="2"/>
</dbReference>
<accession>A0AA88XA23</accession>
<organism evidence="2 3">
    <name type="scientific">Escallonia herrerae</name>
    <dbReference type="NCBI Taxonomy" id="1293975"/>
    <lineage>
        <taxon>Eukaryota</taxon>
        <taxon>Viridiplantae</taxon>
        <taxon>Streptophyta</taxon>
        <taxon>Embryophyta</taxon>
        <taxon>Tracheophyta</taxon>
        <taxon>Spermatophyta</taxon>
        <taxon>Magnoliopsida</taxon>
        <taxon>eudicotyledons</taxon>
        <taxon>Gunneridae</taxon>
        <taxon>Pentapetalae</taxon>
        <taxon>asterids</taxon>
        <taxon>campanulids</taxon>
        <taxon>Escalloniales</taxon>
        <taxon>Escalloniaceae</taxon>
        <taxon>Escallonia</taxon>
    </lineage>
</organism>
<dbReference type="PANTHER" id="PTHR46162:SF40">
    <property type="entry name" value="TRAF-LIKE FAMILY PROTEIN"/>
    <property type="match status" value="1"/>
</dbReference>